<evidence type="ECO:0000313" key="1">
    <source>
        <dbReference type="EMBL" id="MBB2161561.1"/>
    </source>
</evidence>
<dbReference type="EMBL" id="JABEQJ010000022">
    <property type="protein sequence ID" value="MBB2161561.1"/>
    <property type="molecule type" value="Genomic_DNA"/>
</dbReference>
<accession>A0A7W4NPA3</accession>
<sequence>MPIHRLSLVFRGRLSAVPAVLWRQHAPVASVSVAPDDTVADVRERLMCELIRVLHPDDWQNGHDGAWAPRYLAIVEEAVPGPADAIADPDAPTSPLAAEPWPLAPDPEAYGERAGWWIVVDGTAERELSPAFPTRDLAEQEAERLNRADPHAEWYRHWFAVECEGPEA</sequence>
<dbReference type="Proteomes" id="UP000589085">
    <property type="component" value="Unassembled WGS sequence"/>
</dbReference>
<evidence type="ECO:0000313" key="2">
    <source>
        <dbReference type="Proteomes" id="UP000589085"/>
    </source>
</evidence>
<reference evidence="1 2" key="1">
    <citation type="submission" date="2020-04" db="EMBL/GenBank/DDBJ databases">
        <title>Description of novel Gluconacetobacter.</title>
        <authorList>
            <person name="Sombolestani A."/>
        </authorList>
    </citation>
    <scope>NUCLEOTIDE SEQUENCE [LARGE SCALE GENOMIC DNA]</scope>
    <source>
        <strain evidence="1 2">LMG 19747</strain>
    </source>
</reference>
<dbReference type="AlphaFoldDB" id="A0A7W4NPA3"/>
<gene>
    <name evidence="1" type="ORF">HLH48_15510</name>
</gene>
<comment type="caution">
    <text evidence="1">The sequence shown here is derived from an EMBL/GenBank/DDBJ whole genome shotgun (WGS) entry which is preliminary data.</text>
</comment>
<organism evidence="1 2">
    <name type="scientific">Gluconacetobacter sacchari</name>
    <dbReference type="NCBI Taxonomy" id="92759"/>
    <lineage>
        <taxon>Bacteria</taxon>
        <taxon>Pseudomonadati</taxon>
        <taxon>Pseudomonadota</taxon>
        <taxon>Alphaproteobacteria</taxon>
        <taxon>Acetobacterales</taxon>
        <taxon>Acetobacteraceae</taxon>
        <taxon>Gluconacetobacter</taxon>
    </lineage>
</organism>
<name>A0A7W4NPA3_9PROT</name>
<proteinExistence type="predicted"/>
<dbReference type="RefSeq" id="WP_182998392.1">
    <property type="nucleotide sequence ID" value="NZ_JABEQJ010000022.1"/>
</dbReference>
<protein>
    <submittedName>
        <fullName evidence="1">Uncharacterized protein</fullName>
    </submittedName>
</protein>